<gene>
    <name evidence="2" type="ORF">BCR34DRAFT_663680</name>
</gene>
<evidence type="ECO:0000313" key="3">
    <source>
        <dbReference type="Proteomes" id="UP000193144"/>
    </source>
</evidence>
<evidence type="ECO:0000256" key="1">
    <source>
        <dbReference type="SAM" id="MobiDB-lite"/>
    </source>
</evidence>
<dbReference type="AlphaFoldDB" id="A0A1Y1ZSJ4"/>
<dbReference type="OrthoDB" id="4767016at2759"/>
<feature type="region of interest" description="Disordered" evidence="1">
    <location>
        <begin position="403"/>
        <end position="509"/>
    </location>
</feature>
<evidence type="ECO:0000313" key="2">
    <source>
        <dbReference type="EMBL" id="ORY12785.1"/>
    </source>
</evidence>
<accession>A0A1Y1ZSJ4</accession>
<sequence length="509" mass="56560">MEPLSVAAGLIDLAKMSEGIVDCLSAVHTVSPNDNSRLTTYLTTSQIYSHALAEHAESLPSRSRSLPRSIELSLQACRERLLQAHFVVSSHARHLLKHNTSGKLDQAKLLLQTYYKSSDIERLEGFLHGFNDQAQSLLQLLHHSRVGDMSHDLGEMSRILERLMVRVDHLHHHTEGHSAKSFERLEAMHWDLRKLWEDMTVPDLPNDTGSEPGSGSLPPHQLKWQEKLELTLQRIQAERERVEPDEPTSDDTPYTFNAKLISETPSHTTIRGILDTGSRENWISKEAMQRASLASSMEVISESQVYAGFGGELFQPCGTVEVTWYTINAAMSRRTTFLVNETGGFDMVLGASFIKAENILMFNEPVLALRHANLSQAELREMERAASEEGKAELETVLKARNMQAREQKRQKKQASRMSTPWTQQSRRTSFLYSPHSVSRSGTSNFTRGLHTPSVQGSSNAELHTGGVSGKQGADVEENGTEEDRSVREEGSVTSGQIIGVSLGPAGSS</sequence>
<organism evidence="2 3">
    <name type="scientific">Clohesyomyces aquaticus</name>
    <dbReference type="NCBI Taxonomy" id="1231657"/>
    <lineage>
        <taxon>Eukaryota</taxon>
        <taxon>Fungi</taxon>
        <taxon>Dikarya</taxon>
        <taxon>Ascomycota</taxon>
        <taxon>Pezizomycotina</taxon>
        <taxon>Dothideomycetes</taxon>
        <taxon>Pleosporomycetidae</taxon>
        <taxon>Pleosporales</taxon>
        <taxon>Lindgomycetaceae</taxon>
        <taxon>Clohesyomyces</taxon>
    </lineage>
</organism>
<keyword evidence="3" id="KW-1185">Reference proteome</keyword>
<name>A0A1Y1ZSJ4_9PLEO</name>
<proteinExistence type="predicted"/>
<dbReference type="EMBL" id="MCFA01000048">
    <property type="protein sequence ID" value="ORY12785.1"/>
    <property type="molecule type" value="Genomic_DNA"/>
</dbReference>
<feature type="compositionally biased region" description="Polar residues" evidence="1">
    <location>
        <begin position="416"/>
        <end position="462"/>
    </location>
</feature>
<reference evidence="2 3" key="1">
    <citation type="submission" date="2016-07" db="EMBL/GenBank/DDBJ databases">
        <title>Pervasive Adenine N6-methylation of Active Genes in Fungi.</title>
        <authorList>
            <consortium name="DOE Joint Genome Institute"/>
            <person name="Mondo S.J."/>
            <person name="Dannebaum R.O."/>
            <person name="Kuo R.C."/>
            <person name="Labutti K."/>
            <person name="Haridas S."/>
            <person name="Kuo A."/>
            <person name="Salamov A."/>
            <person name="Ahrendt S.R."/>
            <person name="Lipzen A."/>
            <person name="Sullivan W."/>
            <person name="Andreopoulos W.B."/>
            <person name="Clum A."/>
            <person name="Lindquist E."/>
            <person name="Daum C."/>
            <person name="Ramamoorthy G.K."/>
            <person name="Gryganskyi A."/>
            <person name="Culley D."/>
            <person name="Magnuson J.K."/>
            <person name="James T.Y."/>
            <person name="O'Malley M.A."/>
            <person name="Stajich J.E."/>
            <person name="Spatafora J.W."/>
            <person name="Visel A."/>
            <person name="Grigoriev I.V."/>
        </authorList>
    </citation>
    <scope>NUCLEOTIDE SEQUENCE [LARGE SCALE GENOMIC DNA]</scope>
    <source>
        <strain evidence="2 3">CBS 115471</strain>
    </source>
</reference>
<dbReference type="Proteomes" id="UP000193144">
    <property type="component" value="Unassembled WGS sequence"/>
</dbReference>
<dbReference type="Gene3D" id="2.40.70.10">
    <property type="entry name" value="Acid Proteases"/>
    <property type="match status" value="1"/>
</dbReference>
<protein>
    <submittedName>
        <fullName evidence="2">Uncharacterized protein</fullName>
    </submittedName>
</protein>
<comment type="caution">
    <text evidence="2">The sequence shown here is derived from an EMBL/GenBank/DDBJ whole genome shotgun (WGS) entry which is preliminary data.</text>
</comment>
<dbReference type="InterPro" id="IPR021109">
    <property type="entry name" value="Peptidase_aspartic_dom_sf"/>
</dbReference>
<feature type="compositionally biased region" description="Basic and acidic residues" evidence="1">
    <location>
        <begin position="482"/>
        <end position="491"/>
    </location>
</feature>